<evidence type="ECO:0000313" key="1">
    <source>
        <dbReference type="EMBL" id="NMO76322.1"/>
    </source>
</evidence>
<organism evidence="1 2">
    <name type="scientific">Niallia alba</name>
    <dbReference type="NCBI Taxonomy" id="2729105"/>
    <lineage>
        <taxon>Bacteria</taxon>
        <taxon>Bacillati</taxon>
        <taxon>Bacillota</taxon>
        <taxon>Bacilli</taxon>
        <taxon>Bacillales</taxon>
        <taxon>Bacillaceae</taxon>
        <taxon>Niallia</taxon>
    </lineage>
</organism>
<sequence>MKKKGLFAGVGDPVERSLGKAETESLVYGPKISFTESLSTNIKVLSIIFLILI</sequence>
<name>A0A7Y0PKT7_9BACI</name>
<proteinExistence type="predicted"/>
<evidence type="ECO:0000313" key="2">
    <source>
        <dbReference type="Proteomes" id="UP000588491"/>
    </source>
</evidence>
<protein>
    <submittedName>
        <fullName evidence="1">Spore germination protein</fullName>
    </submittedName>
</protein>
<dbReference type="EMBL" id="JABBPK010000001">
    <property type="protein sequence ID" value="NMO76322.1"/>
    <property type="molecule type" value="Genomic_DNA"/>
</dbReference>
<reference evidence="1 2" key="1">
    <citation type="submission" date="2020-04" db="EMBL/GenBank/DDBJ databases">
        <title>Bacillus sp. UniB3 isolated from commercial digestive syrup.</title>
        <authorList>
            <person name="Thorat V."/>
            <person name="Kirdat K."/>
            <person name="Tiwarekar B."/>
            <person name="Yadav A."/>
        </authorList>
    </citation>
    <scope>NUCLEOTIDE SEQUENCE [LARGE SCALE GENOMIC DNA]</scope>
    <source>
        <strain evidence="1 2">UniB3</strain>
    </source>
</reference>
<dbReference type="AlphaFoldDB" id="A0A7Y0PKT7"/>
<keyword evidence="2" id="KW-1185">Reference proteome</keyword>
<gene>
    <name evidence="1" type="ORF">HHU08_04745</name>
</gene>
<dbReference type="Proteomes" id="UP000588491">
    <property type="component" value="Unassembled WGS sequence"/>
</dbReference>
<comment type="caution">
    <text evidence="1">The sequence shown here is derived from an EMBL/GenBank/DDBJ whole genome shotgun (WGS) entry which is preliminary data.</text>
</comment>
<accession>A0A7Y0PKT7</accession>